<keyword evidence="7" id="KW-1185">Reference proteome</keyword>
<keyword evidence="2 3" id="KW-0813">Transport</keyword>
<feature type="compositionally biased region" description="Low complexity" evidence="4">
    <location>
        <begin position="186"/>
        <end position="200"/>
    </location>
</feature>
<evidence type="ECO:0000259" key="5">
    <source>
        <dbReference type="Pfam" id="PF03081"/>
    </source>
</evidence>
<feature type="region of interest" description="Disordered" evidence="4">
    <location>
        <begin position="1"/>
        <end position="63"/>
    </location>
</feature>
<proteinExistence type="inferred from homology"/>
<dbReference type="InterPro" id="IPR046364">
    <property type="entry name" value="Exo70_C"/>
</dbReference>
<protein>
    <recommendedName>
        <fullName evidence="3">Exocyst subunit Exo70 family protein</fullName>
    </recommendedName>
</protein>
<dbReference type="InterPro" id="IPR004140">
    <property type="entry name" value="Exo70"/>
</dbReference>
<keyword evidence="3" id="KW-0653">Protein transport</keyword>
<dbReference type="InterPro" id="IPR016159">
    <property type="entry name" value="Cullin_repeat-like_dom_sf"/>
</dbReference>
<comment type="caution">
    <text evidence="6">The sequence shown here is derived from an EMBL/GenBank/DDBJ whole genome shotgun (WGS) entry which is preliminary data.</text>
</comment>
<gene>
    <name evidence="6" type="ORF">VNO78_16569</name>
</gene>
<evidence type="ECO:0000313" key="6">
    <source>
        <dbReference type="EMBL" id="KAK7395942.1"/>
    </source>
</evidence>
<feature type="domain" description="Exocyst complex subunit Exo70 C-terminal" evidence="5">
    <location>
        <begin position="289"/>
        <end position="654"/>
    </location>
</feature>
<comment type="similarity">
    <text evidence="1 3">Belongs to the EXO70 family.</text>
</comment>
<name>A0AAN9SMG9_PSOTE</name>
<dbReference type="EMBL" id="JAYMYS010000004">
    <property type="protein sequence ID" value="KAK7395942.1"/>
    <property type="molecule type" value="Genomic_DNA"/>
</dbReference>
<feature type="compositionally biased region" description="Polar residues" evidence="4">
    <location>
        <begin position="1"/>
        <end position="23"/>
    </location>
</feature>
<dbReference type="Proteomes" id="UP001386955">
    <property type="component" value="Unassembled WGS sequence"/>
</dbReference>
<evidence type="ECO:0000256" key="1">
    <source>
        <dbReference type="ARBA" id="ARBA00006756"/>
    </source>
</evidence>
<evidence type="ECO:0000256" key="3">
    <source>
        <dbReference type="RuleBase" id="RU365026"/>
    </source>
</evidence>
<dbReference type="PANTHER" id="PTHR12542">
    <property type="entry name" value="EXOCYST COMPLEX PROTEIN EXO70"/>
    <property type="match status" value="1"/>
</dbReference>
<accession>A0AAN9SMG9</accession>
<reference evidence="6 7" key="1">
    <citation type="submission" date="2024-01" db="EMBL/GenBank/DDBJ databases">
        <title>The genomes of 5 underutilized Papilionoideae crops provide insights into root nodulation and disease resistanc.</title>
        <authorList>
            <person name="Jiang F."/>
        </authorList>
    </citation>
    <scope>NUCLEOTIDE SEQUENCE [LARGE SCALE GENOMIC DNA]</scope>
    <source>
        <strain evidence="6">DUOXIRENSHENG_FW03</strain>
        <tissue evidence="6">Leaves</tissue>
    </source>
</reference>
<dbReference type="GO" id="GO:0000145">
    <property type="term" value="C:exocyst"/>
    <property type="evidence" value="ECO:0007669"/>
    <property type="project" value="InterPro"/>
</dbReference>
<dbReference type="GO" id="GO:0015031">
    <property type="term" value="P:protein transport"/>
    <property type="evidence" value="ECO:0007669"/>
    <property type="project" value="UniProtKB-KW"/>
</dbReference>
<dbReference type="PANTHER" id="PTHR12542:SF173">
    <property type="entry name" value="EXOCYST SUBUNIT EXO70 FAMILY PROTEIN"/>
    <property type="match status" value="1"/>
</dbReference>
<dbReference type="AlphaFoldDB" id="A0AAN9SMG9"/>
<organism evidence="6 7">
    <name type="scientific">Psophocarpus tetragonolobus</name>
    <name type="common">Winged bean</name>
    <name type="synonym">Dolichos tetragonolobus</name>
    <dbReference type="NCBI Taxonomy" id="3891"/>
    <lineage>
        <taxon>Eukaryota</taxon>
        <taxon>Viridiplantae</taxon>
        <taxon>Streptophyta</taxon>
        <taxon>Embryophyta</taxon>
        <taxon>Tracheophyta</taxon>
        <taxon>Spermatophyta</taxon>
        <taxon>Magnoliopsida</taxon>
        <taxon>eudicotyledons</taxon>
        <taxon>Gunneridae</taxon>
        <taxon>Pentapetalae</taxon>
        <taxon>rosids</taxon>
        <taxon>fabids</taxon>
        <taxon>Fabales</taxon>
        <taxon>Fabaceae</taxon>
        <taxon>Papilionoideae</taxon>
        <taxon>50 kb inversion clade</taxon>
        <taxon>NPAAA clade</taxon>
        <taxon>indigoferoid/millettioid clade</taxon>
        <taxon>Phaseoleae</taxon>
        <taxon>Psophocarpus</taxon>
    </lineage>
</organism>
<dbReference type="GO" id="GO:0006887">
    <property type="term" value="P:exocytosis"/>
    <property type="evidence" value="ECO:0007669"/>
    <property type="project" value="UniProtKB-KW"/>
</dbReference>
<dbReference type="Gene3D" id="1.20.1280.170">
    <property type="entry name" value="Exocyst complex component Exo70"/>
    <property type="match status" value="1"/>
</dbReference>
<keyword evidence="3" id="KW-0268">Exocytosis</keyword>
<feature type="compositionally biased region" description="Basic and acidic residues" evidence="4">
    <location>
        <begin position="40"/>
        <end position="55"/>
    </location>
</feature>
<evidence type="ECO:0000256" key="2">
    <source>
        <dbReference type="ARBA" id="ARBA00022448"/>
    </source>
</evidence>
<feature type="region of interest" description="Disordered" evidence="4">
    <location>
        <begin position="448"/>
        <end position="468"/>
    </location>
</feature>
<sequence length="669" mass="76152">MENNDNLAENSGGNNVDDTVPSSTHDHDDGAAAEAAPSSPKEHDPAEEEKKKEEVAPPPPEKVLEEIDRFLVTLKQRSDGGAANFEIPGFVERYLDMVEEKMVKYGGVGKAKWGQVAEEDSWLIETADRISKLMMLQNDHHINGGKDSLVNRVTSIHQRVMSLLEEDFRFLMEECRMPTELDPGGNNNNNNNNNSNNSSNHGKRKQDQEWEYDTNFPGYTEEAISGMSKIVTAMISGGYESECCQLYIISRRNAFEEIHNKLGLEKISIDDMVQKIPWETLAREMIPAWTNTFKQCAWVYFPGERKLAEEIFVSSPNTARGLFSNLSRGVVIQLLNFAEGAAMTKRAGEKLFKLLDMYETLRHTIPIVKKFVPEESVEEIKTEICLAKSRLGETGISIFCDLENQIKSDPTKTAVPGGAVHPITRYIMNYLNTAGDYKETLEQVFREHSQTERADSTSKLQREKDGALERETVSPFAGQVMRVMELLDSSLDGKARLYKDVSLSNFFMMNNGRYILQKIKGSSEMSQVMGDTWIRKKSSDLRNYHKTYQRETWSRVLQCLNHEGLSVNGKVHKPVLKERFKSFNSLFDDIHKTQSSWVVKDEQLQSELRVSISAVVIPAYRSFIGRFAQIFDPGRQTEKYIKYQAEDIETKIDELFDGKPHQSMARKRT</sequence>
<dbReference type="SUPFAM" id="SSF74788">
    <property type="entry name" value="Cullin repeat-like"/>
    <property type="match status" value="1"/>
</dbReference>
<evidence type="ECO:0000313" key="7">
    <source>
        <dbReference type="Proteomes" id="UP001386955"/>
    </source>
</evidence>
<dbReference type="Pfam" id="PF03081">
    <property type="entry name" value="Exo70_C"/>
    <property type="match status" value="1"/>
</dbReference>
<feature type="region of interest" description="Disordered" evidence="4">
    <location>
        <begin position="179"/>
        <end position="208"/>
    </location>
</feature>
<comment type="function">
    <text evidence="3">Component of the exocyst complex.</text>
</comment>
<dbReference type="GO" id="GO:0005546">
    <property type="term" value="F:phosphatidylinositol-4,5-bisphosphate binding"/>
    <property type="evidence" value="ECO:0007669"/>
    <property type="project" value="InterPro"/>
</dbReference>
<evidence type="ECO:0000256" key="4">
    <source>
        <dbReference type="SAM" id="MobiDB-lite"/>
    </source>
</evidence>